<sequence>MGRETKIRFLVPFTYTEASYVTASFFVFAFQLADIAFHYSLYNVTFVLLTNQWPAVPPKSDQSSLIQLH</sequence>
<dbReference type="Proteomes" id="UP000238378">
    <property type="component" value="Unassembled WGS sequence"/>
</dbReference>
<proteinExistence type="predicted"/>
<gene>
    <name evidence="2" type="ORF">C6Y08_09745</name>
</gene>
<organism evidence="2 3">
    <name type="scientific">Lactiplantibacillus pentosus</name>
    <name type="common">Lactobacillus pentosus</name>
    <dbReference type="NCBI Taxonomy" id="1589"/>
    <lineage>
        <taxon>Bacteria</taxon>
        <taxon>Bacillati</taxon>
        <taxon>Bacillota</taxon>
        <taxon>Bacilli</taxon>
        <taxon>Lactobacillales</taxon>
        <taxon>Lactobacillaceae</taxon>
        <taxon>Lactiplantibacillus</taxon>
    </lineage>
</organism>
<evidence type="ECO:0000313" key="3">
    <source>
        <dbReference type="Proteomes" id="UP000238378"/>
    </source>
</evidence>
<keyword evidence="1" id="KW-1133">Transmembrane helix</keyword>
<evidence type="ECO:0000256" key="1">
    <source>
        <dbReference type="SAM" id="Phobius"/>
    </source>
</evidence>
<feature type="transmembrane region" description="Helical" evidence="1">
    <location>
        <begin position="20"/>
        <end position="41"/>
    </location>
</feature>
<evidence type="ECO:0000313" key="2">
    <source>
        <dbReference type="EMBL" id="PRO94495.1"/>
    </source>
</evidence>
<protein>
    <submittedName>
        <fullName evidence="2">Uncharacterized protein</fullName>
    </submittedName>
</protein>
<name>A0ABX5CYV2_LACPE</name>
<comment type="caution">
    <text evidence="2">The sequence shown here is derived from an EMBL/GenBank/DDBJ whole genome shotgun (WGS) entry which is preliminary data.</text>
</comment>
<reference evidence="2 3" key="1">
    <citation type="submission" date="2018-03" db="EMBL/GenBank/DDBJ databases">
        <title>Draft Genome Sequences of six Lactobacillus pentosus Strains Isolated from Brines of Traditionally Fermented Spanish-Style Green Table Olives.</title>
        <authorList>
            <person name="Calero-Delgado B."/>
            <person name="Martin-Platero A.M."/>
            <person name="Perez-Pulido A.J."/>
            <person name="Benitez-Cabello A."/>
            <person name="Casimiro-Soriguer C.S."/>
            <person name="Martinez-Bueno M."/>
            <person name="Arroyo-Lopez F.N."/>
            <person name="Rodriguez-Gomez F."/>
            <person name="Bautista-Gallego J."/>
            <person name="Garrido-Fernandez A."/>
            <person name="Jimenez-Diaz R."/>
        </authorList>
    </citation>
    <scope>NUCLEOTIDE SEQUENCE [LARGE SCALE GENOMIC DNA]</scope>
    <source>
        <strain evidence="2 3">IG2</strain>
    </source>
</reference>
<dbReference type="EMBL" id="PVOB01000174">
    <property type="protein sequence ID" value="PRO94495.1"/>
    <property type="molecule type" value="Genomic_DNA"/>
</dbReference>
<keyword evidence="3" id="KW-1185">Reference proteome</keyword>
<accession>A0ABX5CYV2</accession>
<keyword evidence="1" id="KW-0472">Membrane</keyword>
<keyword evidence="1" id="KW-0812">Transmembrane</keyword>